<name>A0A2P4Q5S0_RHIID</name>
<evidence type="ECO:0000259" key="1">
    <source>
        <dbReference type="PROSITE" id="PS50011"/>
    </source>
</evidence>
<dbReference type="EMBL" id="AUPC02000089">
    <property type="protein sequence ID" value="POG72987.1"/>
    <property type="molecule type" value="Genomic_DNA"/>
</dbReference>
<dbReference type="PANTHER" id="PTHR44329">
    <property type="entry name" value="SERINE/THREONINE-PROTEIN KINASE TNNI3K-RELATED"/>
    <property type="match status" value="1"/>
</dbReference>
<dbReference type="InterPro" id="IPR011009">
    <property type="entry name" value="Kinase-like_dom_sf"/>
</dbReference>
<reference evidence="2 3" key="1">
    <citation type="journal article" date="2013" name="Proc. Natl. Acad. Sci. U.S.A.">
        <title>Genome of an arbuscular mycorrhizal fungus provides insight into the oldest plant symbiosis.</title>
        <authorList>
            <person name="Tisserant E."/>
            <person name="Malbreil M."/>
            <person name="Kuo A."/>
            <person name="Kohler A."/>
            <person name="Symeonidi A."/>
            <person name="Balestrini R."/>
            <person name="Charron P."/>
            <person name="Duensing N."/>
            <person name="Frei Dit Frey N."/>
            <person name="Gianinazzi-Pearson V."/>
            <person name="Gilbert L.B."/>
            <person name="Handa Y."/>
            <person name="Herr J.R."/>
            <person name="Hijri M."/>
            <person name="Koul R."/>
            <person name="Kawaguchi M."/>
            <person name="Krajinski F."/>
            <person name="Lammers P.J."/>
            <person name="Masclaux F.G."/>
            <person name="Murat C."/>
            <person name="Morin E."/>
            <person name="Ndikumana S."/>
            <person name="Pagni M."/>
            <person name="Petitpierre D."/>
            <person name="Requena N."/>
            <person name="Rosikiewicz P."/>
            <person name="Riley R."/>
            <person name="Saito K."/>
            <person name="San Clemente H."/>
            <person name="Shapiro H."/>
            <person name="van Tuinen D."/>
            <person name="Becard G."/>
            <person name="Bonfante P."/>
            <person name="Paszkowski U."/>
            <person name="Shachar-Hill Y.Y."/>
            <person name="Tuskan G.A."/>
            <person name="Young P.W."/>
            <person name="Sanders I.R."/>
            <person name="Henrissat B."/>
            <person name="Rensing S.A."/>
            <person name="Grigoriev I.V."/>
            <person name="Corradi N."/>
            <person name="Roux C."/>
            <person name="Martin F."/>
        </authorList>
    </citation>
    <scope>NUCLEOTIDE SEQUENCE [LARGE SCALE GENOMIC DNA]</scope>
    <source>
        <strain evidence="2 3">DAOM 197198</strain>
    </source>
</reference>
<dbReference type="VEuPathDB" id="FungiDB:RhiirFUN_022954"/>
<dbReference type="PROSITE" id="PS50011">
    <property type="entry name" value="PROTEIN_KINASE_DOM"/>
    <property type="match status" value="1"/>
</dbReference>
<dbReference type="AlphaFoldDB" id="A0A2P4Q5S0"/>
<dbReference type="Pfam" id="PF07714">
    <property type="entry name" value="PK_Tyr_Ser-Thr"/>
    <property type="match status" value="1"/>
</dbReference>
<accession>A0A2P4Q5S0</accession>
<dbReference type="Gene3D" id="1.10.510.10">
    <property type="entry name" value="Transferase(Phosphotransferase) domain 1"/>
    <property type="match status" value="1"/>
</dbReference>
<dbReference type="SUPFAM" id="SSF56112">
    <property type="entry name" value="Protein kinase-like (PK-like)"/>
    <property type="match status" value="1"/>
</dbReference>
<dbReference type="InterPro" id="IPR051681">
    <property type="entry name" value="Ser/Thr_Kinases-Pseudokinases"/>
</dbReference>
<evidence type="ECO:0000313" key="2">
    <source>
        <dbReference type="EMBL" id="POG72987.1"/>
    </source>
</evidence>
<protein>
    <submittedName>
        <fullName evidence="2">Kinase-like domain-containing protein</fullName>
    </submittedName>
</protein>
<sequence length="513" mass="59937">MSASINSAFVVANRAASLNDDDIHEKYEFVKQKILDDNSLTKKEKTKAISILNNSYDIAKVRYNSGTKRICESCNQECLATFYCEYCVQNYLKENFPYWTSGNISVDVLIMKSCQMKTLFPYGIIEWIPYEKLQNIKFLTKGGYSEIYTANWINGGYVGWHTKKQQLKKLGKRQKVILKTLGNVGSENKRWFDEAKIHLTISNKSLAIVQCYGLTQNTSDGNYMLVIRKMDMDLRKYLQQNHNQLTWEERIQITYDIIYSLDDIHREKAIHRDLHSKNILYSYYYQMFYISDLGFCGPAKKPPKTPEVINGKEYTFKSDIYSVAMLMWEISSGRPPFINYEHDYDLAMNIINGIRPKIVPGTPLEYKNLIEQCWDVDPLKRPDVYTLKNEIKKINISYQNNPSKLVANNNLKINKSNSLKSKDTNSALYTSQLHQFENLSEPRNATEEELEAFHSKSYDFEIPDNIEDFNKSSSRTFKIEDFNKSSSRTFKNISKVFDIEKLQSMERHFNTDW</sequence>
<comment type="caution">
    <text evidence="2">The sequence shown here is derived from an EMBL/GenBank/DDBJ whole genome shotgun (WGS) entry which is preliminary data.</text>
</comment>
<organism evidence="2 3">
    <name type="scientific">Rhizophagus irregularis (strain DAOM 181602 / DAOM 197198 / MUCL 43194)</name>
    <name type="common">Arbuscular mycorrhizal fungus</name>
    <name type="synonym">Glomus intraradices</name>
    <dbReference type="NCBI Taxonomy" id="747089"/>
    <lineage>
        <taxon>Eukaryota</taxon>
        <taxon>Fungi</taxon>
        <taxon>Fungi incertae sedis</taxon>
        <taxon>Mucoromycota</taxon>
        <taxon>Glomeromycotina</taxon>
        <taxon>Glomeromycetes</taxon>
        <taxon>Glomerales</taxon>
        <taxon>Glomeraceae</taxon>
        <taxon>Rhizophagus</taxon>
    </lineage>
</organism>
<dbReference type="Proteomes" id="UP000018888">
    <property type="component" value="Unassembled WGS sequence"/>
</dbReference>
<dbReference type="GO" id="GO:0004674">
    <property type="term" value="F:protein serine/threonine kinase activity"/>
    <property type="evidence" value="ECO:0007669"/>
    <property type="project" value="TreeGrafter"/>
</dbReference>
<evidence type="ECO:0000313" key="3">
    <source>
        <dbReference type="Proteomes" id="UP000018888"/>
    </source>
</evidence>
<dbReference type="GO" id="GO:0005524">
    <property type="term" value="F:ATP binding"/>
    <property type="evidence" value="ECO:0007669"/>
    <property type="project" value="InterPro"/>
</dbReference>
<dbReference type="InterPro" id="IPR000719">
    <property type="entry name" value="Prot_kinase_dom"/>
</dbReference>
<keyword evidence="3" id="KW-1185">Reference proteome</keyword>
<feature type="domain" description="Protein kinase" evidence="1">
    <location>
        <begin position="133"/>
        <end position="396"/>
    </location>
</feature>
<dbReference type="InterPro" id="IPR001245">
    <property type="entry name" value="Ser-Thr/Tyr_kinase_cat_dom"/>
</dbReference>
<proteinExistence type="predicted"/>
<gene>
    <name evidence="2" type="ORF">GLOIN_2v1773100</name>
</gene>
<reference evidence="2 3" key="2">
    <citation type="journal article" date="2018" name="New Phytol.">
        <title>High intraspecific genome diversity in the model arbuscular mycorrhizal symbiont Rhizophagus irregularis.</title>
        <authorList>
            <person name="Chen E.C.H."/>
            <person name="Morin E."/>
            <person name="Beaudet D."/>
            <person name="Noel J."/>
            <person name="Yildirir G."/>
            <person name="Ndikumana S."/>
            <person name="Charron P."/>
            <person name="St-Onge C."/>
            <person name="Giorgi J."/>
            <person name="Kruger M."/>
            <person name="Marton T."/>
            <person name="Ropars J."/>
            <person name="Grigoriev I.V."/>
            <person name="Hainaut M."/>
            <person name="Henrissat B."/>
            <person name="Roux C."/>
            <person name="Martin F."/>
            <person name="Corradi N."/>
        </authorList>
    </citation>
    <scope>NUCLEOTIDE SEQUENCE [LARGE SCALE GENOMIC DNA]</scope>
    <source>
        <strain evidence="2 3">DAOM 197198</strain>
    </source>
</reference>